<dbReference type="InterPro" id="IPR002156">
    <property type="entry name" value="RNaseH_domain"/>
</dbReference>
<gene>
    <name evidence="2" type="ORF">ILEXP_LOCUS10774</name>
</gene>
<accession>A0ABC8RE64</accession>
<dbReference type="Gene3D" id="3.30.420.10">
    <property type="entry name" value="Ribonuclease H-like superfamily/Ribonuclease H"/>
    <property type="match status" value="1"/>
</dbReference>
<comment type="caution">
    <text evidence="2">The sequence shown here is derived from an EMBL/GenBank/DDBJ whole genome shotgun (WGS) entry which is preliminary data.</text>
</comment>
<dbReference type="PANTHER" id="PTHR47723:SF24">
    <property type="entry name" value="RNASE H TYPE-1 DOMAIN-CONTAINING PROTEIN"/>
    <property type="match status" value="1"/>
</dbReference>
<sequence>MEDWLMNQLQDKCNDSLLLLVFLEGGNEWIYSHCKPNSKSVIIRAVMGIEEMHNSSGKQVHESILKCAEPNWMPPPNKWVKINCDEAYQAKAKEGAYGIVVRNHEGSRITGEAQTVGALSAIVTEAYAVRRALRKASRIALEHGYQAVVIESDAKYLMDSLSKGPEAPIREIASIQKDIWQYLQQIPLVQLQFARRSQNMHPLATQARRGISIPQELVNPLDFLMNVLRKEKRNGIG</sequence>
<evidence type="ECO:0000313" key="3">
    <source>
        <dbReference type="Proteomes" id="UP001642360"/>
    </source>
</evidence>
<dbReference type="Pfam" id="PF13456">
    <property type="entry name" value="RVT_3"/>
    <property type="match status" value="1"/>
</dbReference>
<dbReference type="InterPro" id="IPR053151">
    <property type="entry name" value="RNase_H-like"/>
</dbReference>
<dbReference type="AlphaFoldDB" id="A0ABC8RE64"/>
<proteinExistence type="predicted"/>
<organism evidence="2 3">
    <name type="scientific">Ilex paraguariensis</name>
    <name type="common">yerba mate</name>
    <dbReference type="NCBI Taxonomy" id="185542"/>
    <lineage>
        <taxon>Eukaryota</taxon>
        <taxon>Viridiplantae</taxon>
        <taxon>Streptophyta</taxon>
        <taxon>Embryophyta</taxon>
        <taxon>Tracheophyta</taxon>
        <taxon>Spermatophyta</taxon>
        <taxon>Magnoliopsida</taxon>
        <taxon>eudicotyledons</taxon>
        <taxon>Gunneridae</taxon>
        <taxon>Pentapetalae</taxon>
        <taxon>asterids</taxon>
        <taxon>campanulids</taxon>
        <taxon>Aquifoliales</taxon>
        <taxon>Aquifoliaceae</taxon>
        <taxon>Ilex</taxon>
    </lineage>
</organism>
<name>A0ABC8RE64_9AQUA</name>
<dbReference type="InterPro" id="IPR012337">
    <property type="entry name" value="RNaseH-like_sf"/>
</dbReference>
<evidence type="ECO:0000259" key="1">
    <source>
        <dbReference type="PROSITE" id="PS50879"/>
    </source>
</evidence>
<dbReference type="InterPro" id="IPR036397">
    <property type="entry name" value="RNaseH_sf"/>
</dbReference>
<dbReference type="InterPro" id="IPR044730">
    <property type="entry name" value="RNase_H-like_dom_plant"/>
</dbReference>
<dbReference type="PANTHER" id="PTHR47723">
    <property type="entry name" value="OS05G0353850 PROTEIN"/>
    <property type="match status" value="1"/>
</dbReference>
<dbReference type="PROSITE" id="PS50879">
    <property type="entry name" value="RNASE_H_1"/>
    <property type="match status" value="1"/>
</dbReference>
<evidence type="ECO:0000313" key="2">
    <source>
        <dbReference type="EMBL" id="CAK9143077.1"/>
    </source>
</evidence>
<feature type="domain" description="RNase H type-1" evidence="1">
    <location>
        <begin position="76"/>
        <end position="216"/>
    </location>
</feature>
<reference evidence="2 3" key="1">
    <citation type="submission" date="2024-02" db="EMBL/GenBank/DDBJ databases">
        <authorList>
            <person name="Vignale AGUSTIN F."/>
            <person name="Sosa J E."/>
            <person name="Modenutti C."/>
        </authorList>
    </citation>
    <scope>NUCLEOTIDE SEQUENCE [LARGE SCALE GENOMIC DNA]</scope>
</reference>
<dbReference type="Proteomes" id="UP001642360">
    <property type="component" value="Unassembled WGS sequence"/>
</dbReference>
<dbReference type="CDD" id="cd06222">
    <property type="entry name" value="RNase_H_like"/>
    <property type="match status" value="1"/>
</dbReference>
<dbReference type="SUPFAM" id="SSF53098">
    <property type="entry name" value="Ribonuclease H-like"/>
    <property type="match status" value="1"/>
</dbReference>
<keyword evidence="3" id="KW-1185">Reference proteome</keyword>
<dbReference type="EMBL" id="CAUOFW020001280">
    <property type="protein sequence ID" value="CAK9143077.1"/>
    <property type="molecule type" value="Genomic_DNA"/>
</dbReference>
<protein>
    <recommendedName>
        <fullName evidence="1">RNase H type-1 domain-containing protein</fullName>
    </recommendedName>
</protein>